<feature type="domain" description="RGS" evidence="2">
    <location>
        <begin position="926"/>
        <end position="1050"/>
    </location>
</feature>
<dbReference type="CDD" id="cd08726">
    <property type="entry name" value="RGS_RGS22_3"/>
    <property type="match status" value="1"/>
</dbReference>
<dbReference type="PANTHER" id="PTHR46583">
    <property type="entry name" value="REGULATOR OF G-PROTEIN SIGNALING 22"/>
    <property type="match status" value="1"/>
</dbReference>
<evidence type="ECO:0000313" key="3">
    <source>
        <dbReference type="EMBL" id="GAB1299302.1"/>
    </source>
</evidence>
<dbReference type="Proteomes" id="UP001623349">
    <property type="component" value="Unassembled WGS sequence"/>
</dbReference>
<sequence length="1357" mass="155290">MPEKRLSAEPPEVTEEEFLSQSQRKLRLMASGIAGTHAQTTYSTPPPVRNWEVCTEGEAAVMLAGGKPVENYLATDNFLVDYFNEFLSLPRNTFSEAIRFNVDYGVFEVVNDAPQLLEKQLKRILQNQQPRNPIYDVIRKGKSDSKSIKKSVPCEDEAISVNYTIMCLKQSDCYFEYRLAKLISQATWSSSGTNFIVGTNLSPWILRKPATPPLPSTEEDNYLIMKKFYVSLGQASYTQTKDWFTLAKDSEKTVTTFSLPCCIPQHQTASPLIATASEIFDDGVHPRTIQRLSRTSKVASELEDEEEGSVSMKDSPSQALLRVYLEKKDDQDKNLTVHFSSVEDFLNAYIIFILREAIQHITGQSLSDTPGYVNYFKVSHVVFDKAQPAPSSKAIASPPVETVEEISEDRLENVSLSSKSESVGPESRADWCISHRTYDIGNRREFERFKKFLKGTLGERYWWLWMDIERLKVLKDPGRHQSILSKFKLRHGSWWTEAHLRNIQAEVLKPLLLYWAPRFCVTHSASAKNASAELKFWRLRQEKPRKDVDPFPQMATLLPLRPKSCIPQTPEVQGEEIGLFQASKSKKLSKVNAGTQKLGRNESLHPVSSKDDGLEKGSKRLPESTTVVRLTSFTDISECLKPQLERKYMYTEELNVKTVSNVGALGGFDMENLLQSLYVENRAGFFFTKFCENSGNKAYHQLFYQETLQPFKVCKQAQDQRVSRYSPGCPGTQSVDQAGLELRNPPASASQVLGLQACATTTRDQWCSWHCIGTKWYLFATYIAPSASQDIGLPQEGKKDIYMKIQPPFEDLFDTAEEFILLSLLEPWTQMVTSDQVAYRKVELQEETRQLDSAYFRKLHALHKEAISKRAELNSSFVDANVLYLVDHYLKPGDTAGSAVATLSLSDISKQTEYWLNVPEEYKHFTFTDLLNNKLEFEHFRQFLESHSSSIDLMCWIDIEQFRRIVFKDQKQREEKSIYIKNKYLNKKYFFGPRSPASLHQQNKIMLLSGGWGRILHEQLDASVLVEIQKHVLNRLENVWLPLFLSSEQFASRQKIKDGYTIQMKDIADELLLQKHDRKIGVWKPVESKWISSSCEIIAFRKALLNPVIARQFQRFVALKGDLLENGVLFWQEVQKFKDLCHSHCDESVIHKKVTTIINCFVDSCIPPALQIDIPVEQAQKIIEHRKEMGPYVFREAQMTIFGVLFKFWPQFCEFRKNLTDEKIMSVLERRQEYKQKRKASDIEEEKAGKTGVKQYASTTGSLTKPTVGSESLLVLQSYGRQPTWCYSKYIEALEQERILLKIQEEVERKMFTGTSSFTNLLKPSTGSALSLKKNDSSIPIHPQAILLLTGARISLS</sequence>
<protein>
    <submittedName>
        <fullName evidence="3">Regulator of G-protein signaling 22</fullName>
    </submittedName>
</protein>
<dbReference type="InterPro" id="IPR042651">
    <property type="entry name" value="Rgs22"/>
</dbReference>
<dbReference type="Pfam" id="PF00615">
    <property type="entry name" value="RGS"/>
    <property type="match status" value="2"/>
</dbReference>
<dbReference type="InterPro" id="IPR036305">
    <property type="entry name" value="RGS_sf"/>
</dbReference>
<organism evidence="3 4">
    <name type="scientific">Apodemus speciosus</name>
    <name type="common">Large Japanese field mouse</name>
    <dbReference type="NCBI Taxonomy" id="105296"/>
    <lineage>
        <taxon>Eukaryota</taxon>
        <taxon>Metazoa</taxon>
        <taxon>Chordata</taxon>
        <taxon>Craniata</taxon>
        <taxon>Vertebrata</taxon>
        <taxon>Euteleostomi</taxon>
        <taxon>Mammalia</taxon>
        <taxon>Eutheria</taxon>
        <taxon>Euarchontoglires</taxon>
        <taxon>Glires</taxon>
        <taxon>Rodentia</taxon>
        <taxon>Myomorpha</taxon>
        <taxon>Muroidea</taxon>
        <taxon>Muridae</taxon>
        <taxon>Murinae</taxon>
        <taxon>Apodemus</taxon>
    </lineage>
</organism>
<dbReference type="PANTHER" id="PTHR46583:SF1">
    <property type="entry name" value="REGULATOR OF G-PROTEIN SIGNALING 22"/>
    <property type="match status" value="1"/>
</dbReference>
<dbReference type="SMART" id="SM00315">
    <property type="entry name" value="RGS"/>
    <property type="match status" value="2"/>
</dbReference>
<dbReference type="InterPro" id="IPR048074">
    <property type="entry name" value="RGS22_RGS_fourth"/>
</dbReference>
<reference evidence="3 4" key="1">
    <citation type="submission" date="2024-08" db="EMBL/GenBank/DDBJ databases">
        <title>The draft genome of Apodemus speciosus.</title>
        <authorList>
            <person name="Nabeshima K."/>
            <person name="Suzuki S."/>
            <person name="Onuma M."/>
        </authorList>
    </citation>
    <scope>NUCLEOTIDE SEQUENCE [LARGE SCALE GENOMIC DNA]</scope>
    <source>
        <strain evidence="3">IB14-021</strain>
    </source>
</reference>
<feature type="compositionally biased region" description="Basic and acidic residues" evidence="1">
    <location>
        <begin position="599"/>
        <end position="620"/>
    </location>
</feature>
<evidence type="ECO:0000313" key="4">
    <source>
        <dbReference type="Proteomes" id="UP001623349"/>
    </source>
</evidence>
<dbReference type="PROSITE" id="PS50132">
    <property type="entry name" value="RGS"/>
    <property type="match status" value="2"/>
</dbReference>
<proteinExistence type="predicted"/>
<accession>A0ABQ0FJ77</accession>
<feature type="domain" description="RGS" evidence="2">
    <location>
        <begin position="1099"/>
        <end position="1205"/>
    </location>
</feature>
<dbReference type="SUPFAM" id="SSF48097">
    <property type="entry name" value="Regulator of G-protein signaling, RGS"/>
    <property type="match status" value="4"/>
</dbReference>
<dbReference type="InterPro" id="IPR044926">
    <property type="entry name" value="RGS_subdomain_2"/>
</dbReference>
<keyword evidence="4" id="KW-1185">Reference proteome</keyword>
<dbReference type="EMBL" id="BAAFST010000015">
    <property type="protein sequence ID" value="GAB1299302.1"/>
    <property type="molecule type" value="Genomic_DNA"/>
</dbReference>
<name>A0ABQ0FJ77_APOSI</name>
<gene>
    <name evidence="3" type="ORF">APTSU1_001453800</name>
</gene>
<dbReference type="Gene3D" id="1.10.167.10">
    <property type="entry name" value="Regulator of G-protein Signalling 4, domain 2"/>
    <property type="match status" value="2"/>
</dbReference>
<feature type="region of interest" description="Disordered" evidence="1">
    <location>
        <begin position="591"/>
        <end position="620"/>
    </location>
</feature>
<evidence type="ECO:0000256" key="1">
    <source>
        <dbReference type="SAM" id="MobiDB-lite"/>
    </source>
</evidence>
<dbReference type="InterPro" id="IPR048073">
    <property type="entry name" value="RGS22_RGS_third"/>
</dbReference>
<evidence type="ECO:0000259" key="2">
    <source>
        <dbReference type="PROSITE" id="PS50132"/>
    </source>
</evidence>
<dbReference type="CDD" id="cd08725">
    <property type="entry name" value="RGS_RGS22_4"/>
    <property type="match status" value="1"/>
</dbReference>
<comment type="caution">
    <text evidence="3">The sequence shown here is derived from an EMBL/GenBank/DDBJ whole genome shotgun (WGS) entry which is preliminary data.</text>
</comment>
<dbReference type="InterPro" id="IPR016137">
    <property type="entry name" value="RGS"/>
</dbReference>